<dbReference type="KEGG" id="pmic:NW74_01175"/>
<comment type="subcellular location">
    <subcellularLocation>
        <location evidence="1 11">Cell membrane</location>
        <topology evidence="1 11">Multi-pass membrane protein</topology>
    </subcellularLocation>
</comment>
<name>A0A0B4S001_9FIRM</name>
<feature type="transmembrane region" description="Helical" evidence="11">
    <location>
        <begin position="75"/>
        <end position="96"/>
    </location>
</feature>
<dbReference type="STRING" id="33033.NW74_01175"/>
<dbReference type="PROSITE" id="PS01327">
    <property type="entry name" value="MSCL"/>
    <property type="match status" value="1"/>
</dbReference>
<keyword evidence="5 11" id="KW-1003">Cell membrane</keyword>
<dbReference type="InterPro" id="IPR036019">
    <property type="entry name" value="MscL_channel"/>
</dbReference>
<evidence type="ECO:0000313" key="13">
    <source>
        <dbReference type="Proteomes" id="UP000031386"/>
    </source>
</evidence>
<keyword evidence="8 11" id="KW-0406">Ion transport</keyword>
<comment type="similarity">
    <text evidence="2 11">Belongs to the MscL family.</text>
</comment>
<dbReference type="Gene3D" id="1.10.1200.120">
    <property type="entry name" value="Large-conductance mechanosensitive channel, MscL, domain 1"/>
    <property type="match status" value="1"/>
</dbReference>
<keyword evidence="7 11" id="KW-1133">Transmembrane helix</keyword>
<protein>
    <recommendedName>
        <fullName evidence="11">Large-conductance mechanosensitive channel</fullName>
    </recommendedName>
</protein>
<evidence type="ECO:0000256" key="8">
    <source>
        <dbReference type="ARBA" id="ARBA00023065"/>
    </source>
</evidence>
<dbReference type="PRINTS" id="PR01264">
    <property type="entry name" value="MECHCHANNEL"/>
</dbReference>
<dbReference type="HAMAP" id="MF_00115">
    <property type="entry name" value="MscL"/>
    <property type="match status" value="1"/>
</dbReference>
<dbReference type="FunFam" id="1.10.1200.120:FF:000001">
    <property type="entry name" value="Large-conductance mechanosensitive channel"/>
    <property type="match status" value="1"/>
</dbReference>
<dbReference type="Pfam" id="PF01741">
    <property type="entry name" value="MscL"/>
    <property type="match status" value="1"/>
</dbReference>
<dbReference type="PANTHER" id="PTHR30266">
    <property type="entry name" value="MECHANOSENSITIVE CHANNEL MSCL"/>
    <property type="match status" value="1"/>
</dbReference>
<gene>
    <name evidence="11" type="primary">mscL</name>
    <name evidence="12" type="ORF">NW74_01175</name>
</gene>
<comment type="subunit">
    <text evidence="3 11">Homopentamer.</text>
</comment>
<keyword evidence="4 11" id="KW-0813">Transport</keyword>
<dbReference type="NCBIfam" id="NF001843">
    <property type="entry name" value="PRK00567.1-4"/>
    <property type="match status" value="1"/>
</dbReference>
<evidence type="ECO:0000256" key="6">
    <source>
        <dbReference type="ARBA" id="ARBA00022692"/>
    </source>
</evidence>
<dbReference type="OrthoDB" id="9810350at2"/>
<dbReference type="Proteomes" id="UP000031386">
    <property type="component" value="Chromosome"/>
</dbReference>
<feature type="transmembrane region" description="Helical" evidence="11">
    <location>
        <begin position="12"/>
        <end position="35"/>
    </location>
</feature>
<dbReference type="AlphaFoldDB" id="A0A0B4S001"/>
<keyword evidence="6 11" id="KW-0812">Transmembrane</keyword>
<accession>A0A0B4S001</accession>
<dbReference type="SUPFAM" id="SSF81330">
    <property type="entry name" value="Gated mechanosensitive channel"/>
    <property type="match status" value="1"/>
</dbReference>
<keyword evidence="10 11" id="KW-0407">Ion channel</keyword>
<keyword evidence="13" id="KW-1185">Reference proteome</keyword>
<evidence type="ECO:0000256" key="3">
    <source>
        <dbReference type="ARBA" id="ARBA00011255"/>
    </source>
</evidence>
<evidence type="ECO:0000256" key="1">
    <source>
        <dbReference type="ARBA" id="ARBA00004651"/>
    </source>
</evidence>
<dbReference type="GO" id="GO:0008381">
    <property type="term" value="F:mechanosensitive monoatomic ion channel activity"/>
    <property type="evidence" value="ECO:0007669"/>
    <property type="project" value="UniProtKB-UniRule"/>
</dbReference>
<evidence type="ECO:0000256" key="10">
    <source>
        <dbReference type="ARBA" id="ARBA00023303"/>
    </source>
</evidence>
<organism evidence="12 13">
    <name type="scientific">Parvimonas micra</name>
    <dbReference type="NCBI Taxonomy" id="33033"/>
    <lineage>
        <taxon>Bacteria</taxon>
        <taxon>Bacillati</taxon>
        <taxon>Bacillota</taxon>
        <taxon>Tissierellia</taxon>
        <taxon>Tissierellales</taxon>
        <taxon>Peptoniphilaceae</taxon>
        <taxon>Parvimonas</taxon>
    </lineage>
</organism>
<dbReference type="InterPro" id="IPR001185">
    <property type="entry name" value="MS_channel"/>
</dbReference>
<dbReference type="EMBL" id="CP009761">
    <property type="protein sequence ID" value="AIZ36070.1"/>
    <property type="molecule type" value="Genomic_DNA"/>
</dbReference>
<evidence type="ECO:0000256" key="9">
    <source>
        <dbReference type="ARBA" id="ARBA00023136"/>
    </source>
</evidence>
<dbReference type="InterPro" id="IPR019823">
    <property type="entry name" value="Mechanosensitive_channel_CS"/>
</dbReference>
<dbReference type="InterPro" id="IPR037673">
    <property type="entry name" value="MSC/AndL"/>
</dbReference>
<dbReference type="RefSeq" id="WP_041953444.1">
    <property type="nucleotide sequence ID" value="NZ_CAUTAE010000002.1"/>
</dbReference>
<sequence length="137" mass="15165">MLKEFKEFALKGNVMDLAVGVIIGGAFGKIVTSLVNDILMPLLSILTGGINFSDLKIVLKAGDKSKEIAEVAFKYGAFIQNVIDFLIIAFCIFMMVKAMNKLTRKKEEVVEEAPKAPTQEEILTDIKNILNDIKEKN</sequence>
<dbReference type="GO" id="GO:0005886">
    <property type="term" value="C:plasma membrane"/>
    <property type="evidence" value="ECO:0007669"/>
    <property type="project" value="UniProtKB-SubCell"/>
</dbReference>
<dbReference type="PANTHER" id="PTHR30266:SF2">
    <property type="entry name" value="LARGE-CONDUCTANCE MECHANOSENSITIVE CHANNEL"/>
    <property type="match status" value="1"/>
</dbReference>
<keyword evidence="9 11" id="KW-0472">Membrane</keyword>
<reference evidence="12 13" key="1">
    <citation type="submission" date="2014-10" db="EMBL/GenBank/DDBJ databases">
        <title>Complete genome sequence of Parvimonas micra KCOM 1535 (= ChDC B708).</title>
        <authorList>
            <person name="Kook J.-K."/>
            <person name="Park S.-N."/>
            <person name="Lim Y.K."/>
            <person name="Roh H."/>
        </authorList>
    </citation>
    <scope>NUCLEOTIDE SEQUENCE [LARGE SCALE GENOMIC DNA]</scope>
    <source>
        <strain evidence="13">KCOM 1535 / ChDC B708</strain>
    </source>
</reference>
<evidence type="ECO:0000256" key="11">
    <source>
        <dbReference type="HAMAP-Rule" id="MF_00115"/>
    </source>
</evidence>
<comment type="function">
    <text evidence="11">Channel that opens in response to stretch forces in the membrane lipid bilayer. May participate in the regulation of osmotic pressure changes within the cell.</text>
</comment>
<proteinExistence type="inferred from homology"/>
<evidence type="ECO:0000313" key="12">
    <source>
        <dbReference type="EMBL" id="AIZ36070.1"/>
    </source>
</evidence>
<dbReference type="NCBIfam" id="TIGR00220">
    <property type="entry name" value="mscL"/>
    <property type="match status" value="1"/>
</dbReference>
<evidence type="ECO:0000256" key="2">
    <source>
        <dbReference type="ARBA" id="ARBA00007254"/>
    </source>
</evidence>
<evidence type="ECO:0000256" key="4">
    <source>
        <dbReference type="ARBA" id="ARBA00022448"/>
    </source>
</evidence>
<evidence type="ECO:0000256" key="7">
    <source>
        <dbReference type="ARBA" id="ARBA00022989"/>
    </source>
</evidence>
<evidence type="ECO:0000256" key="5">
    <source>
        <dbReference type="ARBA" id="ARBA00022475"/>
    </source>
</evidence>